<dbReference type="Proteomes" id="UP001175353">
    <property type="component" value="Unassembled WGS sequence"/>
</dbReference>
<proteinExistence type="predicted"/>
<dbReference type="EMBL" id="JAUJLE010000662">
    <property type="protein sequence ID" value="KAK0951807.1"/>
    <property type="molecule type" value="Genomic_DNA"/>
</dbReference>
<sequence length="471" mass="50717">MICVFSRSALKATGPVSADHLADLQRQRQRLISAVRRMAVVISELQADKAAGSEKQLPLPDATHRPCHAQGEDVDITEVLNQYAPEPGPWSDEGHGTPPHSLQKRRRPDVALTDTGVPEVHDLQDRVDESVESSTYDTMPNSMNIATTRVRDRVTPAVTSYVPFMRMLQNLNVPNPIANGADAYSPPVTGSAALKRQPVFDSPIGLPPAENTDVALTTSHAVPDGPWDASMAPLLEMVDWDASLLSCWDFYGDEQKPALGGLFTNEAMPAGFYQILQHFRLASVSREDLLREDEDKSAKAKGNQPDREIKSAALRVYTYYSIGDTLTSSEVVAQADEAHVSDAALISDKSTPTISVHDASASASGVNTTQVPRGFDCLLSAGFALAEVANFSYPNSAPSKPTPTPRIPCRSAPSSSRMKNAGWIAGPAALQRVAAPERSQDASVARTRVDWSLCCTKISSVSLGRSGQWGS</sequence>
<dbReference type="AlphaFoldDB" id="A0AAN6H0E7"/>
<reference evidence="2" key="1">
    <citation type="submission" date="2023-06" db="EMBL/GenBank/DDBJ databases">
        <title>Black Yeasts Isolated from many extreme environments.</title>
        <authorList>
            <person name="Coleine C."/>
            <person name="Stajich J.E."/>
            <person name="Selbmann L."/>
        </authorList>
    </citation>
    <scope>NUCLEOTIDE SEQUENCE</scope>
    <source>
        <strain evidence="2">CCFEE 5200</strain>
    </source>
</reference>
<accession>A0AAN6H0E7</accession>
<organism evidence="2 3">
    <name type="scientific">Friedmanniomyces endolithicus</name>
    <dbReference type="NCBI Taxonomy" id="329885"/>
    <lineage>
        <taxon>Eukaryota</taxon>
        <taxon>Fungi</taxon>
        <taxon>Dikarya</taxon>
        <taxon>Ascomycota</taxon>
        <taxon>Pezizomycotina</taxon>
        <taxon>Dothideomycetes</taxon>
        <taxon>Dothideomycetidae</taxon>
        <taxon>Mycosphaerellales</taxon>
        <taxon>Teratosphaeriaceae</taxon>
        <taxon>Friedmanniomyces</taxon>
    </lineage>
</organism>
<feature type="region of interest" description="Disordered" evidence="1">
    <location>
        <begin position="395"/>
        <end position="415"/>
    </location>
</feature>
<evidence type="ECO:0000313" key="3">
    <source>
        <dbReference type="Proteomes" id="UP001175353"/>
    </source>
</evidence>
<comment type="caution">
    <text evidence="2">The sequence shown here is derived from an EMBL/GenBank/DDBJ whole genome shotgun (WGS) entry which is preliminary data.</text>
</comment>
<protein>
    <submittedName>
        <fullName evidence="2">Uncharacterized protein</fullName>
    </submittedName>
</protein>
<keyword evidence="3" id="KW-1185">Reference proteome</keyword>
<evidence type="ECO:0000256" key="1">
    <source>
        <dbReference type="SAM" id="MobiDB-lite"/>
    </source>
</evidence>
<feature type="region of interest" description="Disordered" evidence="1">
    <location>
        <begin position="83"/>
        <end position="108"/>
    </location>
</feature>
<gene>
    <name evidence="2" type="ORF">LTR91_024770</name>
</gene>
<evidence type="ECO:0000313" key="2">
    <source>
        <dbReference type="EMBL" id="KAK0951807.1"/>
    </source>
</evidence>
<name>A0AAN6H0E7_9PEZI</name>